<reference evidence="2 3" key="1">
    <citation type="submission" date="2019-07" db="EMBL/GenBank/DDBJ databases">
        <title>Whole genome shotgun sequence of Nocardia ninae NBRC 108245.</title>
        <authorList>
            <person name="Hosoyama A."/>
            <person name="Uohara A."/>
            <person name="Ohji S."/>
            <person name="Ichikawa N."/>
        </authorList>
    </citation>
    <scope>NUCLEOTIDE SEQUENCE [LARGE SCALE GENOMIC DNA]</scope>
    <source>
        <strain evidence="2 3">NBRC 108245</strain>
    </source>
</reference>
<evidence type="ECO:0000313" key="2">
    <source>
        <dbReference type="EMBL" id="GEM41109.1"/>
    </source>
</evidence>
<accession>A0A511MKI7</accession>
<gene>
    <name evidence="2" type="ORF">NN4_56280</name>
</gene>
<proteinExistence type="predicted"/>
<protein>
    <submittedName>
        <fullName evidence="2">Uncharacterized protein</fullName>
    </submittedName>
</protein>
<name>A0A511MKI7_9NOCA</name>
<feature type="compositionally biased region" description="Basic and acidic residues" evidence="1">
    <location>
        <begin position="137"/>
        <end position="162"/>
    </location>
</feature>
<dbReference type="AlphaFoldDB" id="A0A511MKI7"/>
<dbReference type="Proteomes" id="UP000321424">
    <property type="component" value="Unassembled WGS sequence"/>
</dbReference>
<dbReference type="EMBL" id="BJXA01000046">
    <property type="protein sequence ID" value="GEM41109.1"/>
    <property type="molecule type" value="Genomic_DNA"/>
</dbReference>
<comment type="caution">
    <text evidence="2">The sequence shown here is derived from an EMBL/GenBank/DDBJ whole genome shotgun (WGS) entry which is preliminary data.</text>
</comment>
<evidence type="ECO:0000256" key="1">
    <source>
        <dbReference type="SAM" id="MobiDB-lite"/>
    </source>
</evidence>
<keyword evidence="3" id="KW-1185">Reference proteome</keyword>
<evidence type="ECO:0000313" key="3">
    <source>
        <dbReference type="Proteomes" id="UP000321424"/>
    </source>
</evidence>
<feature type="region of interest" description="Disordered" evidence="1">
    <location>
        <begin position="129"/>
        <end position="162"/>
    </location>
</feature>
<organism evidence="2 3">
    <name type="scientific">Nocardia ninae NBRC 108245</name>
    <dbReference type="NCBI Taxonomy" id="1210091"/>
    <lineage>
        <taxon>Bacteria</taxon>
        <taxon>Bacillati</taxon>
        <taxon>Actinomycetota</taxon>
        <taxon>Actinomycetes</taxon>
        <taxon>Mycobacteriales</taxon>
        <taxon>Nocardiaceae</taxon>
        <taxon>Nocardia</taxon>
    </lineage>
</organism>
<sequence>MHLLGVVGYLASMTSISDPRLDDGNPTADAYDARTVAAVGKLTEALEIVEVARGHLYNFHRQTGTADFAIEEATELLRDAGHDELADQLARDLVGRNVLPGRWTFQVVEDYDETYYRCVRDWEERARQLTGGHRHLHEAELKRQRRTDGRRAHEATPAERAE</sequence>